<evidence type="ECO:0000256" key="1">
    <source>
        <dbReference type="ARBA" id="ARBA00004286"/>
    </source>
</evidence>
<evidence type="ECO:0000313" key="9">
    <source>
        <dbReference type="EMBL" id="GMR58464.1"/>
    </source>
</evidence>
<evidence type="ECO:0000259" key="8">
    <source>
        <dbReference type="Pfam" id="PF00856"/>
    </source>
</evidence>
<dbReference type="InterPro" id="IPR046341">
    <property type="entry name" value="SET_dom_sf"/>
</dbReference>
<evidence type="ECO:0000256" key="4">
    <source>
        <dbReference type="ARBA" id="ARBA00022679"/>
    </source>
</evidence>
<keyword evidence="3" id="KW-0489">Methyltransferase</keyword>
<dbReference type="InterPro" id="IPR050973">
    <property type="entry name" value="H3K9_Histone-Lys_N-MTase"/>
</dbReference>
<keyword evidence="4" id="KW-0808">Transferase</keyword>
<accession>A0AAN5DAJ4</accession>
<comment type="caution">
    <text evidence="9">The sequence shown here is derived from an EMBL/GenBank/DDBJ whole genome shotgun (WGS) entry which is preliminary data.</text>
</comment>
<keyword evidence="2" id="KW-0158">Chromosome</keyword>
<sequence length="212" mass="23709">GRECACTTSNFSKKNWRMFFDEKGTCRTESGLTFAGVDGVPTKLTSMELANPMIVSCEKGCGCGKECKQRVTRGCRYVQILHIDPDCGLDMRAGELIPRGEIVAVMAGTWVHRKEENVHDERMFFSNGANSPFTLTNDDKKNNFFTYNHSCRPNLVSTSCIVERNKMFPRPILLTRCAIEPGTRMTWHYNPGKAVSFPCRCGSGKDCCNPAL</sequence>
<dbReference type="EMBL" id="BTRK01000006">
    <property type="protein sequence ID" value="GMR58464.1"/>
    <property type="molecule type" value="Genomic_DNA"/>
</dbReference>
<dbReference type="GO" id="GO:0008168">
    <property type="term" value="F:methyltransferase activity"/>
    <property type="evidence" value="ECO:0007669"/>
    <property type="project" value="UniProtKB-KW"/>
</dbReference>
<evidence type="ECO:0000256" key="3">
    <source>
        <dbReference type="ARBA" id="ARBA00022603"/>
    </source>
</evidence>
<evidence type="ECO:0000256" key="5">
    <source>
        <dbReference type="ARBA" id="ARBA00022691"/>
    </source>
</evidence>
<evidence type="ECO:0000256" key="7">
    <source>
        <dbReference type="ARBA" id="ARBA00022833"/>
    </source>
</evidence>
<comment type="subcellular location">
    <subcellularLocation>
        <location evidence="1">Chromosome</location>
    </subcellularLocation>
</comment>
<gene>
    <name evidence="9" type="ORF">PMAYCL1PPCAC_28659</name>
</gene>
<dbReference type="AlphaFoldDB" id="A0AAN5DAJ4"/>
<dbReference type="Pfam" id="PF00856">
    <property type="entry name" value="SET"/>
    <property type="match status" value="1"/>
</dbReference>
<evidence type="ECO:0000256" key="6">
    <source>
        <dbReference type="ARBA" id="ARBA00022723"/>
    </source>
</evidence>
<keyword evidence="6" id="KW-0479">Metal-binding</keyword>
<reference evidence="10" key="1">
    <citation type="submission" date="2022-10" db="EMBL/GenBank/DDBJ databases">
        <title>Genome assembly of Pristionchus species.</title>
        <authorList>
            <person name="Yoshida K."/>
            <person name="Sommer R.J."/>
        </authorList>
    </citation>
    <scope>NUCLEOTIDE SEQUENCE [LARGE SCALE GENOMIC DNA]</scope>
    <source>
        <strain evidence="10">RS5460</strain>
    </source>
</reference>
<evidence type="ECO:0000256" key="2">
    <source>
        <dbReference type="ARBA" id="ARBA00022454"/>
    </source>
</evidence>
<dbReference type="PANTHER" id="PTHR46223">
    <property type="entry name" value="HISTONE-LYSINE N-METHYLTRANSFERASE SUV39H"/>
    <property type="match status" value="1"/>
</dbReference>
<name>A0AAN5DAJ4_9BILA</name>
<dbReference type="InterPro" id="IPR001214">
    <property type="entry name" value="SET_dom"/>
</dbReference>
<organism evidence="9 10">
    <name type="scientific">Pristionchus mayeri</name>
    <dbReference type="NCBI Taxonomy" id="1317129"/>
    <lineage>
        <taxon>Eukaryota</taxon>
        <taxon>Metazoa</taxon>
        <taxon>Ecdysozoa</taxon>
        <taxon>Nematoda</taxon>
        <taxon>Chromadorea</taxon>
        <taxon>Rhabditida</taxon>
        <taxon>Rhabditina</taxon>
        <taxon>Diplogasteromorpha</taxon>
        <taxon>Diplogasteroidea</taxon>
        <taxon>Neodiplogasteridae</taxon>
        <taxon>Pristionchus</taxon>
    </lineage>
</organism>
<evidence type="ECO:0000313" key="10">
    <source>
        <dbReference type="Proteomes" id="UP001328107"/>
    </source>
</evidence>
<proteinExistence type="predicted"/>
<dbReference type="GO" id="GO:0046872">
    <property type="term" value="F:metal ion binding"/>
    <property type="evidence" value="ECO:0007669"/>
    <property type="project" value="UniProtKB-KW"/>
</dbReference>
<feature type="non-terminal residue" evidence="9">
    <location>
        <position position="1"/>
    </location>
</feature>
<dbReference type="GO" id="GO:0005694">
    <property type="term" value="C:chromosome"/>
    <property type="evidence" value="ECO:0007669"/>
    <property type="project" value="UniProtKB-SubCell"/>
</dbReference>
<dbReference type="Gene3D" id="2.170.270.10">
    <property type="entry name" value="SET domain"/>
    <property type="match status" value="1"/>
</dbReference>
<feature type="domain" description="SET" evidence="8">
    <location>
        <begin position="89"/>
        <end position="190"/>
    </location>
</feature>
<dbReference type="Proteomes" id="UP001328107">
    <property type="component" value="Unassembled WGS sequence"/>
</dbReference>
<dbReference type="SUPFAM" id="SSF82199">
    <property type="entry name" value="SET domain"/>
    <property type="match status" value="1"/>
</dbReference>
<keyword evidence="5" id="KW-0949">S-adenosyl-L-methionine</keyword>
<dbReference type="PANTHER" id="PTHR46223:SF3">
    <property type="entry name" value="HISTONE-LYSINE N-METHYLTRANSFERASE SET-23"/>
    <property type="match status" value="1"/>
</dbReference>
<keyword evidence="7" id="KW-0862">Zinc</keyword>
<dbReference type="GO" id="GO:0032259">
    <property type="term" value="P:methylation"/>
    <property type="evidence" value="ECO:0007669"/>
    <property type="project" value="UniProtKB-KW"/>
</dbReference>
<protein>
    <recommendedName>
        <fullName evidence="8">SET domain-containing protein</fullName>
    </recommendedName>
</protein>
<keyword evidence="10" id="KW-1185">Reference proteome</keyword>